<dbReference type="Proteomes" id="UP000194003">
    <property type="component" value="Unassembled WGS sequence"/>
</dbReference>
<dbReference type="EMBL" id="LVJN01000015">
    <property type="protein sequence ID" value="OSM06874.1"/>
    <property type="molecule type" value="Genomic_DNA"/>
</dbReference>
<proteinExistence type="predicted"/>
<protein>
    <submittedName>
        <fullName evidence="1">Uncharacterized protein</fullName>
    </submittedName>
</protein>
<dbReference type="AlphaFoldDB" id="A0A1Y2KAC8"/>
<keyword evidence="2" id="KW-1185">Reference proteome</keyword>
<evidence type="ECO:0000313" key="1">
    <source>
        <dbReference type="EMBL" id="OSM06874.1"/>
    </source>
</evidence>
<comment type="caution">
    <text evidence="1">The sequence shown here is derived from an EMBL/GenBank/DDBJ whole genome shotgun (WGS) entry which is preliminary data.</text>
</comment>
<dbReference type="RefSeq" id="WP_085440645.1">
    <property type="nucleotide sequence ID" value="NZ_LVJN01000015.1"/>
</dbReference>
<accession>A0A1Y2KAC8</accession>
<name>A0A1Y2KAC8_9PROT</name>
<sequence>MNDCPYLYLSIIPEALIASMLPPEEFGRYYATGAKVHVMGEAIFFDVDPTFRSDAFDFSEITKRCVAKQDGSPTKTIYLGIHDVLAKVPVEALGDLHLTTHDGKTLTLTRTLHPEPEPSQLRLYQEFAPVDPLVASPMAPIEFCKAMTDPANPVSVPRLFFCEFQLHGLATDPELGSAHDLPYPAGEHLRDILMELRDHPDKVGKMVLKRRDRTYMRMVRGGFYVGDQIEQAYYPLPDQETLERDHYSWWRSAQQIVTY</sequence>
<gene>
    <name evidence="1" type="ORF">MAIT1_00248</name>
</gene>
<reference evidence="1 2" key="1">
    <citation type="journal article" date="2016" name="BMC Genomics">
        <title>Combined genomic and structural analyses of a cultured magnetotactic bacterium reveals its niche adaptation to a dynamic environment.</title>
        <authorList>
            <person name="Araujo A.C."/>
            <person name="Morillo V."/>
            <person name="Cypriano J."/>
            <person name="Teixeira L.C."/>
            <person name="Leao P."/>
            <person name="Lyra S."/>
            <person name="Almeida L.G."/>
            <person name="Bazylinski D.A."/>
            <person name="Vasconcellos A.T."/>
            <person name="Abreu F."/>
            <person name="Lins U."/>
        </authorList>
    </citation>
    <scope>NUCLEOTIDE SEQUENCE [LARGE SCALE GENOMIC DNA]</scope>
    <source>
        <strain evidence="1 2">IT-1</strain>
    </source>
</reference>
<organism evidence="1 2">
    <name type="scientific">Magnetofaba australis IT-1</name>
    <dbReference type="NCBI Taxonomy" id="1434232"/>
    <lineage>
        <taxon>Bacteria</taxon>
        <taxon>Pseudomonadati</taxon>
        <taxon>Pseudomonadota</taxon>
        <taxon>Magnetococcia</taxon>
        <taxon>Magnetococcales</taxon>
        <taxon>Magnetococcaceae</taxon>
        <taxon>Magnetofaba</taxon>
    </lineage>
</organism>
<evidence type="ECO:0000313" key="2">
    <source>
        <dbReference type="Proteomes" id="UP000194003"/>
    </source>
</evidence>
<dbReference type="OrthoDB" id="1118320at2"/>